<dbReference type="Pfam" id="PF02518">
    <property type="entry name" value="HATPase_c"/>
    <property type="match status" value="1"/>
</dbReference>
<dbReference type="Gene3D" id="3.30.565.10">
    <property type="entry name" value="Histidine kinase-like ATPase, C-terminal domain"/>
    <property type="match status" value="1"/>
</dbReference>
<dbReference type="Gene3D" id="3.40.50.2300">
    <property type="match status" value="1"/>
</dbReference>
<keyword evidence="1" id="KW-0597">Phosphoprotein</keyword>
<dbReference type="InterPro" id="IPR003594">
    <property type="entry name" value="HATPase_dom"/>
</dbReference>
<dbReference type="InterPro" id="IPR035965">
    <property type="entry name" value="PAS-like_dom_sf"/>
</dbReference>
<dbReference type="SMART" id="SM00086">
    <property type="entry name" value="PAC"/>
    <property type="match status" value="3"/>
</dbReference>
<dbReference type="Gene3D" id="3.30.450.20">
    <property type="entry name" value="PAS domain"/>
    <property type="match status" value="4"/>
</dbReference>
<dbReference type="NCBIfam" id="TIGR00229">
    <property type="entry name" value="sensory_box"/>
    <property type="match status" value="2"/>
</dbReference>
<dbReference type="InterPro" id="IPR000014">
    <property type="entry name" value="PAS"/>
</dbReference>
<comment type="caution">
    <text evidence="7">The sequence shown here is derived from an EMBL/GenBank/DDBJ whole genome shotgun (WGS) entry which is preliminary data.</text>
</comment>
<feature type="domain" description="PAC" evidence="6">
    <location>
        <begin position="375"/>
        <end position="427"/>
    </location>
</feature>
<dbReference type="SMART" id="SM00448">
    <property type="entry name" value="REC"/>
    <property type="match status" value="1"/>
</dbReference>
<evidence type="ECO:0000256" key="1">
    <source>
        <dbReference type="ARBA" id="ARBA00022553"/>
    </source>
</evidence>
<dbReference type="InterPro" id="IPR005467">
    <property type="entry name" value="His_kinase_dom"/>
</dbReference>
<dbReference type="InterPro" id="IPR013656">
    <property type="entry name" value="PAS_4"/>
</dbReference>
<dbReference type="PROSITE" id="PS50109">
    <property type="entry name" value="HIS_KIN"/>
    <property type="match status" value="1"/>
</dbReference>
<dbReference type="Pfam" id="PF00072">
    <property type="entry name" value="Response_reg"/>
    <property type="match status" value="1"/>
</dbReference>
<dbReference type="InterPro" id="IPR036890">
    <property type="entry name" value="HATPase_C_sf"/>
</dbReference>
<name>A0A0F9VRH4_9ZZZZ</name>
<dbReference type="PANTHER" id="PTHR43065">
    <property type="entry name" value="SENSOR HISTIDINE KINASE"/>
    <property type="match status" value="1"/>
</dbReference>
<accession>A0A0F9VRH4</accession>
<dbReference type="InterPro" id="IPR013655">
    <property type="entry name" value="PAS_fold_3"/>
</dbReference>
<feature type="domain" description="PAC" evidence="6">
    <location>
        <begin position="246"/>
        <end position="301"/>
    </location>
</feature>
<dbReference type="SUPFAM" id="SSF52172">
    <property type="entry name" value="CheY-like"/>
    <property type="match status" value="1"/>
</dbReference>
<evidence type="ECO:0000313" key="7">
    <source>
        <dbReference type="EMBL" id="KKO06665.1"/>
    </source>
</evidence>
<feature type="domain" description="PAS" evidence="5">
    <location>
        <begin position="439"/>
        <end position="494"/>
    </location>
</feature>
<dbReference type="InterPro" id="IPR011006">
    <property type="entry name" value="CheY-like_superfamily"/>
</dbReference>
<dbReference type="FunFam" id="3.30.450.20:FF:000099">
    <property type="entry name" value="Sensory box sensor histidine kinase"/>
    <property type="match status" value="1"/>
</dbReference>
<dbReference type="InterPro" id="IPR003661">
    <property type="entry name" value="HisK_dim/P_dom"/>
</dbReference>
<dbReference type="Gene3D" id="1.10.287.130">
    <property type="match status" value="1"/>
</dbReference>
<dbReference type="PROSITE" id="PS50113">
    <property type="entry name" value="PAC"/>
    <property type="match status" value="2"/>
</dbReference>
<evidence type="ECO:0008006" key="8">
    <source>
        <dbReference type="Google" id="ProtNLM"/>
    </source>
</evidence>
<reference evidence="7" key="1">
    <citation type="journal article" date="2015" name="Nature">
        <title>Complex archaea that bridge the gap between prokaryotes and eukaryotes.</title>
        <authorList>
            <person name="Spang A."/>
            <person name="Saw J.H."/>
            <person name="Jorgensen S.L."/>
            <person name="Zaremba-Niedzwiedzka K."/>
            <person name="Martijn J."/>
            <person name="Lind A.E."/>
            <person name="van Eijk R."/>
            <person name="Schleper C."/>
            <person name="Guy L."/>
            <person name="Ettema T.J."/>
        </authorList>
    </citation>
    <scope>NUCLEOTIDE SEQUENCE</scope>
</reference>
<evidence type="ECO:0000259" key="4">
    <source>
        <dbReference type="PROSITE" id="PS50110"/>
    </source>
</evidence>
<dbReference type="PROSITE" id="PS50112">
    <property type="entry name" value="PAS"/>
    <property type="match status" value="1"/>
</dbReference>
<dbReference type="InterPro" id="IPR036097">
    <property type="entry name" value="HisK_dim/P_sf"/>
</dbReference>
<dbReference type="SUPFAM" id="SSF55785">
    <property type="entry name" value="PYP-like sensor domain (PAS domain)"/>
    <property type="match status" value="4"/>
</dbReference>
<dbReference type="EMBL" id="LAZR01000015">
    <property type="protein sequence ID" value="KKO06665.1"/>
    <property type="molecule type" value="Genomic_DNA"/>
</dbReference>
<dbReference type="PRINTS" id="PR00344">
    <property type="entry name" value="BCTRLSENSOR"/>
</dbReference>
<keyword evidence="2" id="KW-0175">Coiled coil</keyword>
<dbReference type="SUPFAM" id="SSF55874">
    <property type="entry name" value="ATPase domain of HSP90 chaperone/DNA topoisomerase II/histidine kinase"/>
    <property type="match status" value="1"/>
</dbReference>
<dbReference type="InterPro" id="IPR000700">
    <property type="entry name" value="PAS-assoc_C"/>
</dbReference>
<evidence type="ECO:0000259" key="6">
    <source>
        <dbReference type="PROSITE" id="PS50113"/>
    </source>
</evidence>
<feature type="domain" description="Response regulatory" evidence="4">
    <location>
        <begin position="825"/>
        <end position="940"/>
    </location>
</feature>
<dbReference type="AlphaFoldDB" id="A0A0F9VRH4"/>
<dbReference type="CDD" id="cd00082">
    <property type="entry name" value="HisKA"/>
    <property type="match status" value="1"/>
</dbReference>
<dbReference type="Pfam" id="PF08448">
    <property type="entry name" value="PAS_4"/>
    <property type="match status" value="2"/>
</dbReference>
<dbReference type="SMART" id="SM00387">
    <property type="entry name" value="HATPase_c"/>
    <property type="match status" value="1"/>
</dbReference>
<dbReference type="GO" id="GO:0000155">
    <property type="term" value="F:phosphorelay sensor kinase activity"/>
    <property type="evidence" value="ECO:0007669"/>
    <property type="project" value="InterPro"/>
</dbReference>
<sequence length="943" mass="104466">MNSLPSADGPAFFLTGGGEAGKRIRGHDWASSPLGLPESWPRALQTLVSVILGSRQAMFIVWGHEHTLLYNDAYSQILGRKHPDALGNNFLIAWSEIQDQLAPLVAEVYAGTPVHMDDITFTMMRHGYPEETHFAFSYTPVRDDGGEVAGFFCPCIETTSQILAERRLTEENERQRKLFERAPGFIAIMRGPQHLFEFANAAYRDLIGGRDPVGKTVRESLPEVEGQGFFEWLDQVYHTGERIVSRGVLIRLQRLQGAPLEDRFVDFIYEPVISEAGDITGIFLEGHDVTEAHRAQDALRASELQFSALAQALPNIVWTAQPEGGVDWFNDTTFGYSGQVPGTLRQHSWTELLHSEDAHVTHARWLNAVASGEAYEIEARLRRHDGMYRWHLTRAVPICSKKGDVVRWVGTSTDIHDQKLAAQTLRDLNEELERRVKERTEDRDRVWENSRDLLAIVGPDGVFRAANPAWTQVLGYHPSEVEGAGFDQFAWPDDLSLATLGFETARAKTNLTNFEVRCRHRDGTYRWISWHTSGGEKLIYAYGRDVTAEREQANALKLAEEQLRQAQKMEAVGQLTGGIAHDFNNLLTGIISSLELMLTRVSQGRTDNISRYAAGAMGSAQRAAALTHRLLAFARRQPLDPKQVDVNRLVVGMKDLLRRTLGPLYRLDFISDPALWMTRCDPYQLETTLINVVINARDSMPGGGSLRIETLNVDLESPDQAADRNIAPGQYVVVQITDTGFGMTADVVKRAMEPFFTTKPLGQGTGLGLSMVYGFAKQSEGHLEINSAVNEGTTVRLFLPRHIGKAEPEPALVMAEPASAGKSATVLLVEDESIIREVVAESLMSLGYDVLQAADGLAGLELFKSNHPIDLLITDIGLPGLNGQMLAENALLEQPGLKVLFMTGYAENTTMADGFLLPGMGMLTKPFTITAMETKVQGILQHG</sequence>
<feature type="coiled-coil region" evidence="2">
    <location>
        <begin position="415"/>
        <end position="442"/>
    </location>
</feature>
<evidence type="ECO:0000259" key="5">
    <source>
        <dbReference type="PROSITE" id="PS50112"/>
    </source>
</evidence>
<dbReference type="InterPro" id="IPR001610">
    <property type="entry name" value="PAC"/>
</dbReference>
<dbReference type="PANTHER" id="PTHR43065:SF42">
    <property type="entry name" value="TWO-COMPONENT SENSOR PPRA"/>
    <property type="match status" value="1"/>
</dbReference>
<dbReference type="SMART" id="SM00388">
    <property type="entry name" value="HisKA"/>
    <property type="match status" value="1"/>
</dbReference>
<dbReference type="SUPFAM" id="SSF47384">
    <property type="entry name" value="Homodimeric domain of signal transducing histidine kinase"/>
    <property type="match status" value="1"/>
</dbReference>
<dbReference type="CDD" id="cd00130">
    <property type="entry name" value="PAS"/>
    <property type="match status" value="2"/>
</dbReference>
<dbReference type="InterPro" id="IPR004358">
    <property type="entry name" value="Sig_transdc_His_kin-like_C"/>
</dbReference>
<organism evidence="7">
    <name type="scientific">marine sediment metagenome</name>
    <dbReference type="NCBI Taxonomy" id="412755"/>
    <lineage>
        <taxon>unclassified sequences</taxon>
        <taxon>metagenomes</taxon>
        <taxon>ecological metagenomes</taxon>
    </lineage>
</organism>
<evidence type="ECO:0000256" key="2">
    <source>
        <dbReference type="SAM" id="Coils"/>
    </source>
</evidence>
<dbReference type="Pfam" id="PF00512">
    <property type="entry name" value="HisKA"/>
    <property type="match status" value="1"/>
</dbReference>
<evidence type="ECO:0000259" key="3">
    <source>
        <dbReference type="PROSITE" id="PS50109"/>
    </source>
</evidence>
<feature type="domain" description="Histidine kinase" evidence="3">
    <location>
        <begin position="578"/>
        <end position="803"/>
    </location>
</feature>
<dbReference type="InterPro" id="IPR001789">
    <property type="entry name" value="Sig_transdc_resp-reg_receiver"/>
</dbReference>
<proteinExistence type="predicted"/>
<gene>
    <name evidence="7" type="ORF">LCGC14_0064730</name>
</gene>
<protein>
    <recommendedName>
        <fullName evidence="8">Histidine kinase</fullName>
    </recommendedName>
</protein>
<dbReference type="SMART" id="SM00091">
    <property type="entry name" value="PAS"/>
    <property type="match status" value="4"/>
</dbReference>
<dbReference type="Pfam" id="PF08447">
    <property type="entry name" value="PAS_3"/>
    <property type="match status" value="2"/>
</dbReference>
<dbReference type="PROSITE" id="PS50110">
    <property type="entry name" value="RESPONSE_REGULATORY"/>
    <property type="match status" value="1"/>
</dbReference>